<keyword evidence="4" id="KW-1185">Reference proteome</keyword>
<dbReference type="Pfam" id="PF09994">
    <property type="entry name" value="T6SS_Tle1-like_cat"/>
    <property type="match status" value="1"/>
</dbReference>
<feature type="region of interest" description="Disordered" evidence="1">
    <location>
        <begin position="45"/>
        <end position="68"/>
    </location>
</feature>
<reference evidence="3 4" key="1">
    <citation type="submission" date="2024-01" db="EMBL/GenBank/DDBJ databases">
        <title>A draft genome for the cacao thread blight pathogen Marasmiellus scandens.</title>
        <authorList>
            <person name="Baruah I.K."/>
            <person name="Leung J."/>
            <person name="Bukari Y."/>
            <person name="Amoako-Attah I."/>
            <person name="Meinhardt L.W."/>
            <person name="Bailey B.A."/>
            <person name="Cohen S.P."/>
        </authorList>
    </citation>
    <scope>NUCLEOTIDE SEQUENCE [LARGE SCALE GENOMIC DNA]</scope>
    <source>
        <strain evidence="3 4">GH-19</strain>
    </source>
</reference>
<proteinExistence type="predicted"/>
<dbReference type="EMBL" id="JBANRG010000007">
    <property type="protein sequence ID" value="KAK7464831.1"/>
    <property type="molecule type" value="Genomic_DNA"/>
</dbReference>
<evidence type="ECO:0000313" key="3">
    <source>
        <dbReference type="EMBL" id="KAK7464831.1"/>
    </source>
</evidence>
<accession>A0ABR1JP15</accession>
<evidence type="ECO:0000256" key="1">
    <source>
        <dbReference type="SAM" id="MobiDB-lite"/>
    </source>
</evidence>
<name>A0ABR1JP15_9AGAR</name>
<dbReference type="InterPro" id="IPR018712">
    <property type="entry name" value="Tle1-like_cat"/>
</dbReference>
<organism evidence="3 4">
    <name type="scientific">Marasmiellus scandens</name>
    <dbReference type="NCBI Taxonomy" id="2682957"/>
    <lineage>
        <taxon>Eukaryota</taxon>
        <taxon>Fungi</taxon>
        <taxon>Dikarya</taxon>
        <taxon>Basidiomycota</taxon>
        <taxon>Agaricomycotina</taxon>
        <taxon>Agaricomycetes</taxon>
        <taxon>Agaricomycetidae</taxon>
        <taxon>Agaricales</taxon>
        <taxon>Marasmiineae</taxon>
        <taxon>Omphalotaceae</taxon>
        <taxon>Marasmiellus</taxon>
    </lineage>
</organism>
<sequence length="189" mass="20880">MTLRNVHAHNQETTTSSLTDTLIDHGAGRHAPTLSFSSDVDILENNEAPDHDEGDTLNSPGGLSQKPRSKLLPAWEENHSDSREVPHTIPPNHKHRTLVLCFDGTGDQFDLDNSNVVQLFSLLKRDDNSQQMVYYQAGIGTYTSPRVVSPIKSKVSQLLDAMIASNLDTHVIGRLRYAKATVAELIFPV</sequence>
<evidence type="ECO:0000259" key="2">
    <source>
        <dbReference type="Pfam" id="PF09994"/>
    </source>
</evidence>
<gene>
    <name evidence="3" type="ORF">VKT23_006038</name>
</gene>
<comment type="caution">
    <text evidence="3">The sequence shown here is derived from an EMBL/GenBank/DDBJ whole genome shotgun (WGS) entry which is preliminary data.</text>
</comment>
<evidence type="ECO:0000313" key="4">
    <source>
        <dbReference type="Proteomes" id="UP001498398"/>
    </source>
</evidence>
<dbReference type="Proteomes" id="UP001498398">
    <property type="component" value="Unassembled WGS sequence"/>
</dbReference>
<dbReference type="PANTHER" id="PTHR33840">
    <property type="match status" value="1"/>
</dbReference>
<protein>
    <recommendedName>
        <fullName evidence="2">T6SS Phospholipase effector Tle1-like catalytic domain-containing protein</fullName>
    </recommendedName>
</protein>
<dbReference type="PANTHER" id="PTHR33840:SF2">
    <property type="entry name" value="TLE1 PHOSPHOLIPASE DOMAIN-CONTAINING PROTEIN"/>
    <property type="match status" value="1"/>
</dbReference>
<feature type="domain" description="T6SS Phospholipase effector Tle1-like catalytic" evidence="2">
    <location>
        <begin position="96"/>
        <end position="174"/>
    </location>
</feature>